<accession>A0A066RTV5</accession>
<comment type="catalytic activity">
    <reaction evidence="6">
        <text>7,8-dihydroneopterin 3'-triphosphate + H2O = 6-carboxy-5,6,7,8-tetrahydropterin + triphosphate + acetaldehyde + 2 H(+)</text>
        <dbReference type="Rhea" id="RHEA:27966"/>
        <dbReference type="ChEBI" id="CHEBI:15343"/>
        <dbReference type="ChEBI" id="CHEBI:15377"/>
        <dbReference type="ChEBI" id="CHEBI:15378"/>
        <dbReference type="ChEBI" id="CHEBI:18036"/>
        <dbReference type="ChEBI" id="CHEBI:58462"/>
        <dbReference type="ChEBI" id="CHEBI:61032"/>
        <dbReference type="EC" id="4.1.2.50"/>
    </reaction>
</comment>
<comment type="pathway">
    <text evidence="1">Purine metabolism; 7-cyano-7-deazaguanine biosynthesis.</text>
</comment>
<keyword evidence="8" id="KW-1185">Reference proteome</keyword>
<dbReference type="Pfam" id="PF01242">
    <property type="entry name" value="PTPS"/>
    <property type="match status" value="1"/>
</dbReference>
<protein>
    <recommendedName>
        <fullName evidence="4">6-carboxy-5,6,7,8-tetrahydropterin synthase</fullName>
        <ecNumber evidence="3">4.1.2.50</ecNumber>
    </recommendedName>
    <alternativeName>
        <fullName evidence="5">Queuosine biosynthesis protein QueD</fullName>
    </alternativeName>
</protein>
<evidence type="ECO:0000256" key="3">
    <source>
        <dbReference type="ARBA" id="ARBA00012982"/>
    </source>
</evidence>
<evidence type="ECO:0000313" key="7">
    <source>
        <dbReference type="EMBL" id="KDM90808.1"/>
    </source>
</evidence>
<dbReference type="InterPro" id="IPR038418">
    <property type="entry name" value="6-PTP_synth/QueD_sf"/>
</dbReference>
<sequence>MSSSVSQTGGSSEAMRFTVTKMFDDLPCSHRAWAQQGKCSFLHGYERVFTIEFGCNELEKDTGFVIDFGAMKTIRALLQDQFDHTTVIAENDPELELFQALSEKQIIDLRVMHHPGMEGAAEWVFHNVDALVKRQTNHRVHVLKVEARESRKNAVTFTPQRAQASEASL</sequence>
<evidence type="ECO:0000256" key="6">
    <source>
        <dbReference type="ARBA" id="ARBA00048807"/>
    </source>
</evidence>
<dbReference type="STRING" id="1654360.EA58_15595"/>
<dbReference type="SUPFAM" id="SSF55620">
    <property type="entry name" value="Tetrahydrobiopterin biosynthesis enzymes-like"/>
    <property type="match status" value="1"/>
</dbReference>
<reference evidence="7 8" key="1">
    <citation type="submission" date="2014-04" db="EMBL/GenBank/DDBJ databases">
        <title>Draft genome sequence of Photobacterium halotolerans S2753: a solonamide, ngercheumicin and holomycin producer.</title>
        <authorList>
            <person name="Machado H.R."/>
            <person name="Gram L."/>
        </authorList>
    </citation>
    <scope>NUCLEOTIDE SEQUENCE [LARGE SCALE GENOMIC DNA]</scope>
    <source>
        <strain evidence="7 8">S2753</strain>
    </source>
</reference>
<evidence type="ECO:0000313" key="8">
    <source>
        <dbReference type="Proteomes" id="UP000027192"/>
    </source>
</evidence>
<evidence type="ECO:0000256" key="2">
    <source>
        <dbReference type="ARBA" id="ARBA00008900"/>
    </source>
</evidence>
<proteinExistence type="inferred from homology"/>
<dbReference type="InterPro" id="IPR007115">
    <property type="entry name" value="6-PTP_synth/QueD"/>
</dbReference>
<dbReference type="GO" id="GO:0070497">
    <property type="term" value="F:6-carboxytetrahydropterin synthase activity"/>
    <property type="evidence" value="ECO:0007669"/>
    <property type="project" value="UniProtKB-EC"/>
</dbReference>
<dbReference type="Gene3D" id="3.30.479.10">
    <property type="entry name" value="6-pyruvoyl tetrahydropterin synthase/QueD"/>
    <property type="match status" value="1"/>
</dbReference>
<organism evidence="7 8">
    <name type="scientific">Photobacterium galatheae</name>
    <dbReference type="NCBI Taxonomy" id="1654360"/>
    <lineage>
        <taxon>Bacteria</taxon>
        <taxon>Pseudomonadati</taxon>
        <taxon>Pseudomonadota</taxon>
        <taxon>Gammaproteobacteria</taxon>
        <taxon>Vibrionales</taxon>
        <taxon>Vibrionaceae</taxon>
        <taxon>Photobacterium</taxon>
    </lineage>
</organism>
<dbReference type="Proteomes" id="UP000027192">
    <property type="component" value="Unassembled WGS sequence"/>
</dbReference>
<evidence type="ECO:0000256" key="1">
    <source>
        <dbReference type="ARBA" id="ARBA00005061"/>
    </source>
</evidence>
<name>A0A066RTV5_9GAMM</name>
<comment type="similarity">
    <text evidence="2">Belongs to the PTPS family. QueD subfamily.</text>
</comment>
<evidence type="ECO:0000256" key="5">
    <source>
        <dbReference type="ARBA" id="ARBA00031449"/>
    </source>
</evidence>
<dbReference type="RefSeq" id="WP_200872188.1">
    <property type="nucleotide sequence ID" value="NZ_JAGSGC010000007.1"/>
</dbReference>
<dbReference type="EC" id="4.1.2.50" evidence="3"/>
<dbReference type="AlphaFoldDB" id="A0A066RTV5"/>
<evidence type="ECO:0000256" key="4">
    <source>
        <dbReference type="ARBA" id="ARBA00018141"/>
    </source>
</evidence>
<dbReference type="EMBL" id="JMIB01000028">
    <property type="protein sequence ID" value="KDM90808.1"/>
    <property type="molecule type" value="Genomic_DNA"/>
</dbReference>
<comment type="caution">
    <text evidence="7">The sequence shown here is derived from an EMBL/GenBank/DDBJ whole genome shotgun (WGS) entry which is preliminary data.</text>
</comment>
<gene>
    <name evidence="7" type="ORF">EA58_15595</name>
</gene>
<dbReference type="UniPathway" id="UPA00391"/>